<dbReference type="Pfam" id="PF00117">
    <property type="entry name" value="GATase"/>
    <property type="match status" value="1"/>
</dbReference>
<keyword evidence="4" id="KW-0378">Hydrolase</keyword>
<comment type="pathway">
    <text evidence="1">Amino-acid biosynthesis; L-histidine biosynthesis; L-histidine from 5-phospho-alpha-D-ribose 1-diphosphate: step 5/9.</text>
</comment>
<dbReference type="SUPFAM" id="SSF52317">
    <property type="entry name" value="Class I glutamine amidotransferase-like"/>
    <property type="match status" value="1"/>
</dbReference>
<dbReference type="GO" id="GO:0016829">
    <property type="term" value="F:lyase activity"/>
    <property type="evidence" value="ECO:0007669"/>
    <property type="project" value="UniProtKB-KW"/>
</dbReference>
<evidence type="ECO:0000256" key="6">
    <source>
        <dbReference type="ARBA" id="ARBA00023102"/>
    </source>
</evidence>
<sequence length="209" mass="22591">MSKSIVILDYGSGNIRSAEKSLAKVGAKVSISSDYETCLNADGLVIPGVGAFESCMQGIKKVKGQEIVDKRLAGSRKVFGICVGMQIMFENGLEHGVNTPGLHQWPGSVTELKANVLPHMGWNNVEVSKGSQIFNGVESEKFYFVHSYAAKELDLHGTEKISAPLKHYSIHGEKFLSSVENGPLSATQFHPEKSGDAGLQLLANWLESV</sequence>
<dbReference type="PIRSF" id="PIRSF000495">
    <property type="entry name" value="Amidotransf_hisH"/>
    <property type="match status" value="1"/>
</dbReference>
<evidence type="ECO:0000259" key="10">
    <source>
        <dbReference type="Pfam" id="PF00117"/>
    </source>
</evidence>
<dbReference type="InterPro" id="IPR029062">
    <property type="entry name" value="Class_I_gatase-like"/>
</dbReference>
<organism evidence="11">
    <name type="scientific">freshwater metagenome</name>
    <dbReference type="NCBI Taxonomy" id="449393"/>
    <lineage>
        <taxon>unclassified sequences</taxon>
        <taxon>metagenomes</taxon>
        <taxon>ecological metagenomes</taxon>
    </lineage>
</organism>
<evidence type="ECO:0000256" key="4">
    <source>
        <dbReference type="ARBA" id="ARBA00022801"/>
    </source>
</evidence>
<dbReference type="UniPathway" id="UPA00031">
    <property type="reaction ID" value="UER00010"/>
</dbReference>
<comment type="catalytic activity">
    <reaction evidence="8">
        <text>5-[(5-phospho-1-deoxy-D-ribulos-1-ylimino)methylamino]-1-(5-phospho-beta-D-ribosyl)imidazole-4-carboxamide + L-glutamine = D-erythro-1-(imidazol-4-yl)glycerol 3-phosphate + 5-amino-1-(5-phospho-beta-D-ribosyl)imidazole-4-carboxamide + L-glutamate + H(+)</text>
        <dbReference type="Rhea" id="RHEA:24793"/>
        <dbReference type="ChEBI" id="CHEBI:15378"/>
        <dbReference type="ChEBI" id="CHEBI:29985"/>
        <dbReference type="ChEBI" id="CHEBI:58278"/>
        <dbReference type="ChEBI" id="CHEBI:58359"/>
        <dbReference type="ChEBI" id="CHEBI:58475"/>
        <dbReference type="ChEBI" id="CHEBI:58525"/>
        <dbReference type="EC" id="4.3.2.10"/>
    </reaction>
</comment>
<evidence type="ECO:0000256" key="2">
    <source>
        <dbReference type="ARBA" id="ARBA00011152"/>
    </source>
</evidence>
<dbReference type="EMBL" id="CAEZTU010000010">
    <property type="protein sequence ID" value="CAB4573314.1"/>
    <property type="molecule type" value="Genomic_DNA"/>
</dbReference>
<keyword evidence="7" id="KW-0456">Lyase</keyword>
<keyword evidence="5" id="KW-0315">Glutamine amidotransferase</keyword>
<dbReference type="PROSITE" id="PS51273">
    <property type="entry name" value="GATASE_TYPE_1"/>
    <property type="match status" value="1"/>
</dbReference>
<protein>
    <submittedName>
        <fullName evidence="11">Unannotated protein</fullName>
    </submittedName>
</protein>
<keyword evidence="3" id="KW-0028">Amino-acid biosynthesis</keyword>
<evidence type="ECO:0000256" key="1">
    <source>
        <dbReference type="ARBA" id="ARBA00005091"/>
    </source>
</evidence>
<dbReference type="InterPro" id="IPR017926">
    <property type="entry name" value="GATASE"/>
</dbReference>
<dbReference type="GO" id="GO:0004359">
    <property type="term" value="F:glutaminase activity"/>
    <property type="evidence" value="ECO:0007669"/>
    <property type="project" value="UniProtKB-EC"/>
</dbReference>
<evidence type="ECO:0000256" key="7">
    <source>
        <dbReference type="ARBA" id="ARBA00023239"/>
    </source>
</evidence>
<reference evidence="11" key="1">
    <citation type="submission" date="2020-05" db="EMBL/GenBank/DDBJ databases">
        <authorList>
            <person name="Chiriac C."/>
            <person name="Salcher M."/>
            <person name="Ghai R."/>
            <person name="Kavagutti S V."/>
        </authorList>
    </citation>
    <scope>NUCLEOTIDE SEQUENCE</scope>
</reference>
<dbReference type="GO" id="GO:0000105">
    <property type="term" value="P:L-histidine biosynthetic process"/>
    <property type="evidence" value="ECO:0007669"/>
    <property type="project" value="UniProtKB-UniPathway"/>
</dbReference>
<comment type="subunit">
    <text evidence="2">Heterodimer of HisH and HisF.</text>
</comment>
<dbReference type="GO" id="GO:0000107">
    <property type="term" value="F:imidazoleglycerol-phosphate synthase activity"/>
    <property type="evidence" value="ECO:0007669"/>
    <property type="project" value="TreeGrafter"/>
</dbReference>
<dbReference type="NCBIfam" id="TIGR01855">
    <property type="entry name" value="IMP_synth_hisH"/>
    <property type="match status" value="1"/>
</dbReference>
<accession>A0A6J6EDJ7</accession>
<dbReference type="Gene3D" id="3.40.50.880">
    <property type="match status" value="1"/>
</dbReference>
<dbReference type="HAMAP" id="MF_00278">
    <property type="entry name" value="HisH"/>
    <property type="match status" value="1"/>
</dbReference>
<evidence type="ECO:0000256" key="3">
    <source>
        <dbReference type="ARBA" id="ARBA00022605"/>
    </source>
</evidence>
<dbReference type="AlphaFoldDB" id="A0A6J6EDJ7"/>
<dbReference type="InterPro" id="IPR010139">
    <property type="entry name" value="Imidazole-glycPsynth_HisH"/>
</dbReference>
<evidence type="ECO:0000256" key="9">
    <source>
        <dbReference type="ARBA" id="ARBA00049534"/>
    </source>
</evidence>
<dbReference type="CDD" id="cd01748">
    <property type="entry name" value="GATase1_IGP_Synthase"/>
    <property type="match status" value="1"/>
</dbReference>
<gene>
    <name evidence="11" type="ORF">UFOPK1740_00396</name>
</gene>
<evidence type="ECO:0000313" key="11">
    <source>
        <dbReference type="EMBL" id="CAB4573314.1"/>
    </source>
</evidence>
<proteinExistence type="inferred from homology"/>
<keyword evidence="6" id="KW-0368">Histidine biosynthesis</keyword>
<evidence type="ECO:0000256" key="5">
    <source>
        <dbReference type="ARBA" id="ARBA00022962"/>
    </source>
</evidence>
<name>A0A6J6EDJ7_9ZZZZ</name>
<dbReference type="PANTHER" id="PTHR42701">
    <property type="entry name" value="IMIDAZOLE GLYCEROL PHOSPHATE SYNTHASE SUBUNIT HISH"/>
    <property type="match status" value="1"/>
</dbReference>
<feature type="domain" description="Glutamine amidotransferase" evidence="10">
    <location>
        <begin position="6"/>
        <end position="205"/>
    </location>
</feature>
<evidence type="ECO:0000256" key="8">
    <source>
        <dbReference type="ARBA" id="ARBA00047838"/>
    </source>
</evidence>
<comment type="catalytic activity">
    <reaction evidence="9">
        <text>L-glutamine + H2O = L-glutamate + NH4(+)</text>
        <dbReference type="Rhea" id="RHEA:15889"/>
        <dbReference type="ChEBI" id="CHEBI:15377"/>
        <dbReference type="ChEBI" id="CHEBI:28938"/>
        <dbReference type="ChEBI" id="CHEBI:29985"/>
        <dbReference type="ChEBI" id="CHEBI:58359"/>
        <dbReference type="EC" id="3.5.1.2"/>
    </reaction>
</comment>
<dbReference type="PANTHER" id="PTHR42701:SF1">
    <property type="entry name" value="IMIDAZOLE GLYCEROL PHOSPHATE SYNTHASE SUBUNIT HISH"/>
    <property type="match status" value="1"/>
</dbReference>